<dbReference type="Gene3D" id="3.40.30.10">
    <property type="entry name" value="Glutaredoxin"/>
    <property type="match status" value="1"/>
</dbReference>
<comment type="subcellular location">
    <subcellularLocation>
        <location evidence="1">Cell envelope</location>
    </subcellularLocation>
</comment>
<keyword evidence="3" id="KW-0812">Transmembrane</keyword>
<dbReference type="SUPFAM" id="SSF52833">
    <property type="entry name" value="Thioredoxin-like"/>
    <property type="match status" value="1"/>
</dbReference>
<protein>
    <submittedName>
        <fullName evidence="7">TlpA family protein disulfide reductase</fullName>
    </submittedName>
</protein>
<dbReference type="InterPro" id="IPR050553">
    <property type="entry name" value="Thioredoxin_ResA/DsbE_sf"/>
</dbReference>
<dbReference type="PANTHER" id="PTHR42852:SF6">
    <property type="entry name" value="THIOL:DISULFIDE INTERCHANGE PROTEIN DSBE"/>
    <property type="match status" value="1"/>
</dbReference>
<keyword evidence="5" id="KW-0676">Redox-active center</keyword>
<gene>
    <name evidence="7" type="ORF">NX794_10975</name>
</gene>
<feature type="domain" description="Thioredoxin" evidence="6">
    <location>
        <begin position="1"/>
        <end position="136"/>
    </location>
</feature>
<evidence type="ECO:0000259" key="6">
    <source>
        <dbReference type="PROSITE" id="PS51352"/>
    </source>
</evidence>
<reference evidence="7 8" key="1">
    <citation type="submission" date="2022-08" db="EMBL/GenBank/DDBJ databases">
        <authorList>
            <person name="Somphong A."/>
            <person name="Phongsopitanun W."/>
        </authorList>
    </citation>
    <scope>NUCLEOTIDE SEQUENCE [LARGE SCALE GENOMIC DNA]</scope>
    <source>
        <strain evidence="7 8">LP11</strain>
    </source>
</reference>
<evidence type="ECO:0000256" key="2">
    <source>
        <dbReference type="ARBA" id="ARBA00022748"/>
    </source>
</evidence>
<dbReference type="PROSITE" id="PS51352">
    <property type="entry name" value="THIOREDOXIN_2"/>
    <property type="match status" value="1"/>
</dbReference>
<dbReference type="EMBL" id="JANUGP010000006">
    <property type="protein sequence ID" value="MCS0601733.1"/>
    <property type="molecule type" value="Genomic_DNA"/>
</dbReference>
<comment type="caution">
    <text evidence="7">The sequence shown here is derived from an EMBL/GenBank/DDBJ whole genome shotgun (WGS) entry which is preliminary data.</text>
</comment>
<keyword evidence="4" id="KW-1015">Disulfide bond</keyword>
<organism evidence="7 8">
    <name type="scientific">Streptomyces pyxinicus</name>
    <dbReference type="NCBI Taxonomy" id="2970331"/>
    <lineage>
        <taxon>Bacteria</taxon>
        <taxon>Bacillati</taxon>
        <taxon>Actinomycetota</taxon>
        <taxon>Actinomycetes</taxon>
        <taxon>Kitasatosporales</taxon>
        <taxon>Streptomycetaceae</taxon>
        <taxon>Streptomyces</taxon>
    </lineage>
</organism>
<evidence type="ECO:0000313" key="7">
    <source>
        <dbReference type="EMBL" id="MCS0601733.1"/>
    </source>
</evidence>
<evidence type="ECO:0000256" key="4">
    <source>
        <dbReference type="ARBA" id="ARBA00023157"/>
    </source>
</evidence>
<accession>A0ABT2AZP4</accession>
<name>A0ABT2AZP4_9ACTN</name>
<keyword evidence="3" id="KW-0735">Signal-anchor</keyword>
<dbReference type="PANTHER" id="PTHR42852">
    <property type="entry name" value="THIOL:DISULFIDE INTERCHANGE PROTEIN DSBE"/>
    <property type="match status" value="1"/>
</dbReference>
<keyword evidence="8" id="KW-1185">Reference proteome</keyword>
<evidence type="ECO:0000256" key="1">
    <source>
        <dbReference type="ARBA" id="ARBA00004196"/>
    </source>
</evidence>
<dbReference type="InterPro" id="IPR036249">
    <property type="entry name" value="Thioredoxin-like_sf"/>
</dbReference>
<keyword evidence="2" id="KW-0201">Cytochrome c-type biogenesis</keyword>
<dbReference type="InterPro" id="IPR013766">
    <property type="entry name" value="Thioredoxin_domain"/>
</dbReference>
<dbReference type="Pfam" id="PF00578">
    <property type="entry name" value="AhpC-TSA"/>
    <property type="match status" value="1"/>
</dbReference>
<dbReference type="InterPro" id="IPR000866">
    <property type="entry name" value="AhpC/TSA"/>
</dbReference>
<dbReference type="RefSeq" id="WP_258778153.1">
    <property type="nucleotide sequence ID" value="NZ_JANUGP010000006.1"/>
</dbReference>
<evidence type="ECO:0000313" key="8">
    <source>
        <dbReference type="Proteomes" id="UP001205612"/>
    </source>
</evidence>
<proteinExistence type="predicted"/>
<evidence type="ECO:0000256" key="5">
    <source>
        <dbReference type="ARBA" id="ARBA00023284"/>
    </source>
</evidence>
<evidence type="ECO:0000256" key="3">
    <source>
        <dbReference type="ARBA" id="ARBA00022968"/>
    </source>
</evidence>
<dbReference type="CDD" id="cd02966">
    <property type="entry name" value="TlpA_like_family"/>
    <property type="match status" value="1"/>
</dbReference>
<dbReference type="Proteomes" id="UP001205612">
    <property type="component" value="Unassembled WGS sequence"/>
</dbReference>
<sequence length="138" mass="14404">MLQGEGADGRPVRLDAFKGKVVALNAWASWCGPCRAESPGLAQIQKELGGQGLQIVGIDGGDSASHPLSFIREHGLNYPTLVDKGGKQALRIPRGTVSQVGLPYTVFLDRTGRIAASVSGALTEEQVKDVVTPLLAAG</sequence>